<dbReference type="InterPro" id="IPR041715">
    <property type="entry name" value="HisRS-like_core"/>
</dbReference>
<dbReference type="PANTHER" id="PTHR43707:SF1">
    <property type="entry name" value="HISTIDINE--TRNA LIGASE, MITOCHONDRIAL-RELATED"/>
    <property type="match status" value="1"/>
</dbReference>
<evidence type="ECO:0000256" key="3">
    <source>
        <dbReference type="ARBA" id="ARBA00005539"/>
    </source>
</evidence>
<dbReference type="InterPro" id="IPR004517">
    <property type="entry name" value="HisZ"/>
</dbReference>
<dbReference type="PANTHER" id="PTHR43707">
    <property type="entry name" value="HISTIDYL-TRNA SYNTHETASE"/>
    <property type="match status" value="1"/>
</dbReference>
<comment type="miscellaneous">
    <text evidence="8">This function is generally fulfilled by the C-terminal part of HisG, which is missing in some bacteria such as this one.</text>
</comment>
<evidence type="ECO:0000256" key="7">
    <source>
        <dbReference type="ARBA" id="ARBA00025246"/>
    </source>
</evidence>
<keyword evidence="8" id="KW-0028">Amino-acid biosynthesis</keyword>
<feature type="binding site" evidence="9">
    <location>
        <position position="126"/>
    </location>
    <ligand>
        <name>L-histidine</name>
        <dbReference type="ChEBI" id="CHEBI:57595"/>
    </ligand>
</feature>
<dbReference type="EMBL" id="AP014633">
    <property type="protein sequence ID" value="BAP56692.1"/>
    <property type="molecule type" value="Genomic_DNA"/>
</dbReference>
<dbReference type="GO" id="GO:0004821">
    <property type="term" value="F:histidine-tRNA ligase activity"/>
    <property type="evidence" value="ECO:0007669"/>
    <property type="project" value="TreeGrafter"/>
</dbReference>
<evidence type="ECO:0000256" key="4">
    <source>
        <dbReference type="ARBA" id="ARBA00011496"/>
    </source>
</evidence>
<comment type="subunit">
    <text evidence="4 8">Heteromultimer composed of HisG and HisZ subunits.</text>
</comment>
<evidence type="ECO:0000256" key="6">
    <source>
        <dbReference type="ARBA" id="ARBA00022490"/>
    </source>
</evidence>
<dbReference type="CDD" id="cd00773">
    <property type="entry name" value="HisRS-like_core"/>
    <property type="match status" value="1"/>
</dbReference>
<comment type="subcellular location">
    <subcellularLocation>
        <location evidence="1 8">Cytoplasm</location>
    </subcellularLocation>
</comment>
<organism evidence="11 12">
    <name type="scientific">Thioploca ingrica</name>
    <dbReference type="NCBI Taxonomy" id="40754"/>
    <lineage>
        <taxon>Bacteria</taxon>
        <taxon>Pseudomonadati</taxon>
        <taxon>Pseudomonadota</taxon>
        <taxon>Gammaproteobacteria</taxon>
        <taxon>Thiotrichales</taxon>
        <taxon>Thiotrichaceae</taxon>
        <taxon>Thioploca</taxon>
    </lineage>
</organism>
<dbReference type="HOGENOM" id="CLU_025113_0_1_6"/>
<protein>
    <recommendedName>
        <fullName evidence="5 8">ATP phosphoribosyltransferase regulatory subunit</fullName>
    </recommendedName>
</protein>
<evidence type="ECO:0000256" key="5">
    <source>
        <dbReference type="ARBA" id="ARBA00020397"/>
    </source>
</evidence>
<evidence type="ECO:0000256" key="8">
    <source>
        <dbReference type="HAMAP-Rule" id="MF_00125"/>
    </source>
</evidence>
<keyword evidence="6 8" id="KW-0963">Cytoplasm</keyword>
<dbReference type="GO" id="GO:0016757">
    <property type="term" value="F:glycosyltransferase activity"/>
    <property type="evidence" value="ECO:0007669"/>
    <property type="project" value="UniProtKB-KW"/>
</dbReference>
<dbReference type="SUPFAM" id="SSF55681">
    <property type="entry name" value="Class II aaRS and biotin synthetases"/>
    <property type="match status" value="1"/>
</dbReference>
<keyword evidence="12" id="KW-1185">Reference proteome</keyword>
<reference evidence="11" key="1">
    <citation type="journal article" date="2014" name="ISME J.">
        <title>Ecophysiology of Thioploca ingrica as revealed by the complete genome sequence supplemented with proteomic evidence.</title>
        <authorList>
            <person name="Kojima H."/>
            <person name="Ogura Y."/>
            <person name="Yamamoto N."/>
            <person name="Togashi T."/>
            <person name="Mori H."/>
            <person name="Watanabe T."/>
            <person name="Nemoto F."/>
            <person name="Kurokawa K."/>
            <person name="Hayashi T."/>
            <person name="Fukui M."/>
        </authorList>
    </citation>
    <scope>NUCLEOTIDE SEQUENCE [LARGE SCALE GENOMIC DNA]</scope>
</reference>
<evidence type="ECO:0000259" key="10">
    <source>
        <dbReference type="Pfam" id="PF13393"/>
    </source>
</evidence>
<feature type="binding site" evidence="9">
    <location>
        <position position="130"/>
    </location>
    <ligand>
        <name>L-histidine</name>
        <dbReference type="ChEBI" id="CHEBI:57595"/>
    </ligand>
</feature>
<dbReference type="InterPro" id="IPR004516">
    <property type="entry name" value="HisRS/HisZ"/>
</dbReference>
<keyword evidence="8" id="KW-0368">Histidine biosynthesis</keyword>
<dbReference type="GO" id="GO:0005737">
    <property type="term" value="C:cytoplasm"/>
    <property type="evidence" value="ECO:0007669"/>
    <property type="project" value="UniProtKB-SubCell"/>
</dbReference>
<evidence type="ECO:0000313" key="11">
    <source>
        <dbReference type="EMBL" id="BAP56692.1"/>
    </source>
</evidence>
<feature type="binding site" evidence="9">
    <location>
        <begin position="83"/>
        <end position="85"/>
    </location>
    <ligand>
        <name>L-histidine</name>
        <dbReference type="ChEBI" id="CHEBI:57595"/>
    </ligand>
</feature>
<dbReference type="PIRSF" id="PIRSF001549">
    <property type="entry name" value="His-tRNA_synth"/>
    <property type="match status" value="1"/>
</dbReference>
<dbReference type="Pfam" id="PF13393">
    <property type="entry name" value="tRNA-synt_His"/>
    <property type="match status" value="2"/>
</dbReference>
<evidence type="ECO:0000256" key="1">
    <source>
        <dbReference type="ARBA" id="ARBA00004496"/>
    </source>
</evidence>
<dbReference type="GO" id="GO:0006427">
    <property type="term" value="P:histidyl-tRNA aminoacylation"/>
    <property type="evidence" value="ECO:0007669"/>
    <property type="project" value="TreeGrafter"/>
</dbReference>
<evidence type="ECO:0000313" key="12">
    <source>
        <dbReference type="Proteomes" id="UP000031623"/>
    </source>
</evidence>
<dbReference type="UniPathway" id="UPA00031">
    <property type="reaction ID" value="UER00006"/>
</dbReference>
<feature type="binding site" evidence="9">
    <location>
        <position position="290"/>
    </location>
    <ligand>
        <name>L-histidine</name>
        <dbReference type="ChEBI" id="CHEBI:57595"/>
    </ligand>
</feature>
<dbReference type="STRING" id="40754.THII_2395"/>
<dbReference type="KEGG" id="tig:THII_2395"/>
<evidence type="ECO:0000256" key="2">
    <source>
        <dbReference type="ARBA" id="ARBA00004667"/>
    </source>
</evidence>
<dbReference type="HAMAP" id="MF_00125">
    <property type="entry name" value="HisZ"/>
    <property type="match status" value="1"/>
</dbReference>
<feature type="domain" description="Class II Histidinyl-tRNA synthetase (HisRS)-like catalytic core" evidence="10">
    <location>
        <begin position="12"/>
        <end position="183"/>
    </location>
</feature>
<keyword evidence="11" id="KW-0328">Glycosyltransferase</keyword>
<dbReference type="OrthoDB" id="9769617at2"/>
<gene>
    <name evidence="8" type="primary">hisZ</name>
    <name evidence="11" type="ORF">THII_2395</name>
</gene>
<feature type="domain" description="Class II Histidinyl-tRNA synthetase (HisRS)-like catalytic core" evidence="10">
    <location>
        <begin position="204"/>
        <end position="339"/>
    </location>
</feature>
<comment type="similarity">
    <text evidence="3 8">Belongs to the class-II aminoacyl-tRNA synthetase family. HisZ subfamily.</text>
</comment>
<keyword evidence="11" id="KW-0808">Transferase</keyword>
<dbReference type="Gene3D" id="3.30.930.10">
    <property type="entry name" value="Bira Bifunctional Protein, Domain 2"/>
    <property type="match status" value="1"/>
</dbReference>
<comment type="function">
    <text evidence="7 8">Required for the first step of histidine biosynthesis. May allow the feedback regulation of ATP phosphoribosyltransferase activity by histidine.</text>
</comment>
<evidence type="ECO:0000256" key="9">
    <source>
        <dbReference type="PIRSR" id="PIRSR001549-1"/>
    </source>
</evidence>
<dbReference type="InterPro" id="IPR045864">
    <property type="entry name" value="aa-tRNA-synth_II/BPL/LPL"/>
</dbReference>
<proteinExistence type="inferred from homology"/>
<accession>A0A090ALJ0</accession>
<dbReference type="Proteomes" id="UP000031623">
    <property type="component" value="Chromosome"/>
</dbReference>
<name>A0A090ALJ0_9GAMM</name>
<comment type="pathway">
    <text evidence="2 8">Amino-acid biosynthesis; L-histidine biosynthesis; L-histidine from 5-phospho-alpha-D-ribose 1-diphosphate: step 1/9.</text>
</comment>
<dbReference type="AlphaFoldDB" id="A0A090ALJ0"/>
<dbReference type="GO" id="GO:0000105">
    <property type="term" value="P:L-histidine biosynthetic process"/>
    <property type="evidence" value="ECO:0007669"/>
    <property type="project" value="UniProtKB-UniRule"/>
</dbReference>
<sequence>MSYQDRWLLPAGIIDSLPEESAHLEKLRRRLIDVYATWGYELVIPPLIEYLESLLVGTGQILDLQTFKLTDQFTGRLMGIRADMTPQIARIDAHRLRREVPTRLCYLGSVLHTRPNPFAGSRSPFQVGAELFGYQGVDSDIEILSLMLETLEITGITDFHIDIGHVEIYRCLVAQAKREIKQAQQPIPTTAIPAEGEESLFDFEEQLFDAIKRKADTEVKTLLSQWNISHPLRQMLSELPQLHGDAQVLQAARRLFNRDQHGVHAALDELEQLQTQWRGVPLHFDLAELRGYSYHMGVIFAAYAPQHGQAVAKGGRYDIGKAFGYSRPATGFSTNLRTLVALQPEIPATKPTAIFAPPTPTDAILAATLATTIKQLRAQGEMVIGRLPHQIGDAQAMGCDRELRLTATGWQVTPL</sequence>